<accession>A0A1G6QEI9</accession>
<dbReference type="RefSeq" id="WP_342005154.1">
    <property type="nucleotide sequence ID" value="NZ_FMZB01000005.1"/>
</dbReference>
<organism evidence="3 4">
    <name type="scientific">Terribacillus halophilus</name>
    <dbReference type="NCBI Taxonomy" id="361279"/>
    <lineage>
        <taxon>Bacteria</taxon>
        <taxon>Bacillati</taxon>
        <taxon>Bacillota</taxon>
        <taxon>Bacilli</taxon>
        <taxon>Bacillales</taxon>
        <taxon>Bacillaceae</taxon>
        <taxon>Terribacillus</taxon>
    </lineage>
</organism>
<dbReference type="EMBL" id="FMZB01000005">
    <property type="protein sequence ID" value="SDC90718.1"/>
    <property type="molecule type" value="Genomic_DNA"/>
</dbReference>
<feature type="transmembrane region" description="Helical" evidence="1">
    <location>
        <begin position="87"/>
        <end position="110"/>
    </location>
</feature>
<name>A0A1G6QEI9_9BACI</name>
<feature type="transmembrane region" description="Helical" evidence="1">
    <location>
        <begin position="12"/>
        <end position="32"/>
    </location>
</feature>
<dbReference type="Pfam" id="PF04173">
    <property type="entry name" value="DoxD"/>
    <property type="match status" value="1"/>
</dbReference>
<keyword evidence="1" id="KW-1133">Transmembrane helix</keyword>
<feature type="transmembrane region" description="Helical" evidence="1">
    <location>
        <begin position="122"/>
        <end position="143"/>
    </location>
</feature>
<evidence type="ECO:0000259" key="2">
    <source>
        <dbReference type="Pfam" id="PF04173"/>
    </source>
</evidence>
<keyword evidence="1" id="KW-0812">Transmembrane</keyword>
<dbReference type="AlphaFoldDB" id="A0A1G6QEI9"/>
<proteinExistence type="predicted"/>
<dbReference type="PANTHER" id="PTHR39157:SF1">
    <property type="entry name" value="DOXX FAMILY PROTEIN"/>
    <property type="match status" value="1"/>
</dbReference>
<dbReference type="PANTHER" id="PTHR39157">
    <property type="entry name" value="INTEGRAL MEMBRANE PROTEIN-RELATED"/>
    <property type="match status" value="1"/>
</dbReference>
<gene>
    <name evidence="3" type="ORF">SAMN05421663_10546</name>
</gene>
<sequence length="168" mass="17954">MMISNLRQSKGAAVVFFVIRLYLGYTFLSAGLGKLMSGNFDASGFVQGAMARSEAGVIQGWWGDFLENIVLPNAGVFSFLVMWGETLVGLALLLGAFTGFAALMGILMNISFLLSGAFTQNLIMIILAIVLLVGGANAGRFGIDNWIMPSLRNNGHNGKASNSKRQLI</sequence>
<evidence type="ECO:0000256" key="1">
    <source>
        <dbReference type="SAM" id="Phobius"/>
    </source>
</evidence>
<protein>
    <submittedName>
        <fullName evidence="3">Thiosulfate dehydrogenase [quinone] large subunit</fullName>
    </submittedName>
</protein>
<keyword evidence="1" id="KW-0472">Membrane</keyword>
<feature type="domain" description="TQO small subunit DoxD" evidence="2">
    <location>
        <begin position="17"/>
        <end position="152"/>
    </location>
</feature>
<dbReference type="Proteomes" id="UP000198666">
    <property type="component" value="Unassembled WGS sequence"/>
</dbReference>
<dbReference type="InterPro" id="IPR007301">
    <property type="entry name" value="DoxD"/>
</dbReference>
<dbReference type="STRING" id="361279.SAMN05421663_10546"/>
<reference evidence="4" key="1">
    <citation type="submission" date="2016-10" db="EMBL/GenBank/DDBJ databases">
        <authorList>
            <person name="Varghese N."/>
            <person name="Submissions S."/>
        </authorList>
    </citation>
    <scope>NUCLEOTIDE SEQUENCE [LARGE SCALE GENOMIC DNA]</scope>
    <source>
        <strain evidence="4">DSM 21620</strain>
    </source>
</reference>
<evidence type="ECO:0000313" key="4">
    <source>
        <dbReference type="Proteomes" id="UP000198666"/>
    </source>
</evidence>
<keyword evidence="4" id="KW-1185">Reference proteome</keyword>
<evidence type="ECO:0000313" key="3">
    <source>
        <dbReference type="EMBL" id="SDC90718.1"/>
    </source>
</evidence>